<feature type="compositionally biased region" description="Polar residues" evidence="1">
    <location>
        <begin position="297"/>
        <end position="310"/>
    </location>
</feature>
<feature type="region of interest" description="Disordered" evidence="1">
    <location>
        <begin position="189"/>
        <end position="229"/>
    </location>
</feature>
<organism evidence="2 3">
    <name type="scientific">Apatococcus lobatus</name>
    <dbReference type="NCBI Taxonomy" id="904363"/>
    <lineage>
        <taxon>Eukaryota</taxon>
        <taxon>Viridiplantae</taxon>
        <taxon>Chlorophyta</taxon>
        <taxon>core chlorophytes</taxon>
        <taxon>Trebouxiophyceae</taxon>
        <taxon>Chlorellales</taxon>
        <taxon>Chlorellaceae</taxon>
        <taxon>Apatococcus</taxon>
    </lineage>
</organism>
<proteinExistence type="predicted"/>
<feature type="region of interest" description="Disordered" evidence="1">
    <location>
        <begin position="122"/>
        <end position="143"/>
    </location>
</feature>
<dbReference type="EMBL" id="JALJOS010000007">
    <property type="protein sequence ID" value="KAK9836655.1"/>
    <property type="molecule type" value="Genomic_DNA"/>
</dbReference>
<dbReference type="Proteomes" id="UP001438707">
    <property type="component" value="Unassembled WGS sequence"/>
</dbReference>
<feature type="region of interest" description="Disordered" evidence="1">
    <location>
        <begin position="286"/>
        <end position="375"/>
    </location>
</feature>
<feature type="compositionally biased region" description="Low complexity" evidence="1">
    <location>
        <begin position="286"/>
        <end position="296"/>
    </location>
</feature>
<dbReference type="AlphaFoldDB" id="A0AAW1RR52"/>
<evidence type="ECO:0000313" key="3">
    <source>
        <dbReference type="Proteomes" id="UP001438707"/>
    </source>
</evidence>
<evidence type="ECO:0000256" key="1">
    <source>
        <dbReference type="SAM" id="MobiDB-lite"/>
    </source>
</evidence>
<keyword evidence="3" id="KW-1185">Reference proteome</keyword>
<reference evidence="2 3" key="1">
    <citation type="journal article" date="2024" name="Nat. Commun.">
        <title>Phylogenomics reveals the evolutionary origins of lichenization in chlorophyte algae.</title>
        <authorList>
            <person name="Puginier C."/>
            <person name="Libourel C."/>
            <person name="Otte J."/>
            <person name="Skaloud P."/>
            <person name="Haon M."/>
            <person name="Grisel S."/>
            <person name="Petersen M."/>
            <person name="Berrin J.G."/>
            <person name="Delaux P.M."/>
            <person name="Dal Grande F."/>
            <person name="Keller J."/>
        </authorList>
    </citation>
    <scope>NUCLEOTIDE SEQUENCE [LARGE SCALE GENOMIC DNA]</scope>
    <source>
        <strain evidence="2 3">SAG 2145</strain>
    </source>
</reference>
<comment type="caution">
    <text evidence="2">The sequence shown here is derived from an EMBL/GenBank/DDBJ whole genome shotgun (WGS) entry which is preliminary data.</text>
</comment>
<accession>A0AAW1RR52</accession>
<gene>
    <name evidence="2" type="ORF">WJX74_005394</name>
</gene>
<sequence>MDHASGSFILDPLKLQSFEFHDGVLEMIQKGQLSDPEGIDVYIVAEDGTVYCCRGTGMNETVHGTSFSAGKLLQGSNNSPDTIHSRVTIKLDRHNQKRRNKLAKRASPFLYDRAIMGRLNAKSAACSQPRPHREIPSSSERLQPDLVGTFGMRWKPILGVGQSVLESPQPPADEVDTIISILQCQQSPEAQYSPAKESQAQGISRGPGSPPAAKKRKLSSTTSPIAAQRPCTDLARVRLRVASRNCQAADGNGAGTQPLQPSILTNVPGAARAQPNIAKPHISMASAPAADGDASSQPTSEENMQPQSGGVSYASGAPQHASAAQPSAAHATASQLKLVPAPDKQRKSGTGMGGKGGEKTCGLCGQHPPSKPEQCKYCRKCSENKGWKPNRAPNPELWVLRSKCLYKGKHPKNA</sequence>
<name>A0AAW1RR52_9CHLO</name>
<evidence type="ECO:0000313" key="2">
    <source>
        <dbReference type="EMBL" id="KAK9836655.1"/>
    </source>
</evidence>
<feature type="compositionally biased region" description="Polar residues" evidence="1">
    <location>
        <begin position="189"/>
        <end position="202"/>
    </location>
</feature>
<protein>
    <submittedName>
        <fullName evidence="2">Uncharacterized protein</fullName>
    </submittedName>
</protein>
<feature type="compositionally biased region" description="Low complexity" evidence="1">
    <location>
        <begin position="314"/>
        <end position="334"/>
    </location>
</feature>